<comment type="caution">
    <text evidence="1">The sequence shown here is derived from an EMBL/GenBank/DDBJ whole genome shotgun (WGS) entry which is preliminary data.</text>
</comment>
<organism evidence="1 2">
    <name type="scientific">Micromonospora vinacea</name>
    <dbReference type="NCBI Taxonomy" id="709878"/>
    <lineage>
        <taxon>Bacteria</taxon>
        <taxon>Bacillati</taxon>
        <taxon>Actinomycetota</taxon>
        <taxon>Actinomycetes</taxon>
        <taxon>Micromonosporales</taxon>
        <taxon>Micromonosporaceae</taxon>
        <taxon>Micromonospora</taxon>
    </lineage>
</organism>
<dbReference type="RefSeq" id="WP_196924104.1">
    <property type="nucleotide sequence ID" value="NZ_JADOTY010000001.1"/>
</dbReference>
<gene>
    <name evidence="1" type="ORF">IW249_006272</name>
</gene>
<keyword evidence="2" id="KW-1185">Reference proteome</keyword>
<dbReference type="EMBL" id="JADOTY010000001">
    <property type="protein sequence ID" value="MBG6105858.1"/>
    <property type="molecule type" value="Genomic_DNA"/>
</dbReference>
<proteinExistence type="predicted"/>
<protein>
    <submittedName>
        <fullName evidence="1">Uncharacterized protein</fullName>
    </submittedName>
</protein>
<evidence type="ECO:0000313" key="2">
    <source>
        <dbReference type="Proteomes" id="UP000631791"/>
    </source>
</evidence>
<sequence>MVLPSYRHISGNFLDMERDREAEPRMNRWRDRMRPALAALAPVVLLAVACTHPDTTPEPRPDPEAATQAGTVARAEVGDRLTVTATVEQVITENAFVVRDADLTDGTLLVLSTGHSAPAPPQLVTVVGTVVPFLHRDLSGRYHLGSAGPYRTFEGGRALAAQEVTVWDR</sequence>
<dbReference type="Proteomes" id="UP000631791">
    <property type="component" value="Unassembled WGS sequence"/>
</dbReference>
<reference evidence="1 2" key="1">
    <citation type="submission" date="2020-11" db="EMBL/GenBank/DDBJ databases">
        <title>Sequencing the genomes of 1000 actinobacteria strains.</title>
        <authorList>
            <person name="Klenk H.-P."/>
        </authorList>
    </citation>
    <scope>NUCLEOTIDE SEQUENCE [LARGE SCALE GENOMIC DNA]</scope>
    <source>
        <strain evidence="1 2">DSM 101695</strain>
    </source>
</reference>
<accession>A0ABS0KB49</accession>
<name>A0ABS0KB49_9ACTN</name>
<evidence type="ECO:0000313" key="1">
    <source>
        <dbReference type="EMBL" id="MBG6105858.1"/>
    </source>
</evidence>